<keyword evidence="3" id="KW-0687">Ribonucleoprotein</keyword>
<reference evidence="4" key="1">
    <citation type="submission" date="2015-01" db="EMBL/GenBank/DDBJ databases">
        <title>The complete mitochondrial genome of Aneura pinguis.</title>
        <authorList>
            <person name="Sawicki J."/>
        </authorList>
    </citation>
    <scope>NUCLEOTIDE SEQUENCE</scope>
</reference>
<keyword evidence="4" id="KW-0496">Mitochondrion</keyword>
<dbReference type="AlphaFoldDB" id="A0A0E3M2C5"/>
<comment type="similarity">
    <text evidence="1">Belongs to the universal ribosomal protein uL5 family.</text>
</comment>
<dbReference type="Gene3D" id="3.30.1440.10">
    <property type="match status" value="1"/>
</dbReference>
<dbReference type="GO" id="GO:0005840">
    <property type="term" value="C:ribosome"/>
    <property type="evidence" value="ECO:0007669"/>
    <property type="project" value="UniProtKB-KW"/>
</dbReference>
<dbReference type="GeneID" id="24143133"/>
<dbReference type="GO" id="GO:1990904">
    <property type="term" value="C:ribonucleoprotein complex"/>
    <property type="evidence" value="ECO:0007669"/>
    <property type="project" value="UniProtKB-KW"/>
</dbReference>
<evidence type="ECO:0000256" key="3">
    <source>
        <dbReference type="ARBA" id="ARBA00023274"/>
    </source>
</evidence>
<name>A0A0E3M2C5_ANEPI</name>
<proteinExistence type="inferred from homology"/>
<dbReference type="SUPFAM" id="SSF55282">
    <property type="entry name" value="RL5-like"/>
    <property type="match status" value="1"/>
</dbReference>
<sequence length="199" mass="23267">MFSPNRLEFHYDRVIRPDLLLKMNYENIMEVPRLCKIIVVPKAPSNFIKNVELAMEIVCGQKFIQTRSRGSTGKSFRFNKFVLNQESERDTGYVTYLARSTPRGHIMYNFLEKLVTIISFYDYPVEIRKNSIQLSMATSLLRLFPEIQDHFEIFEHIRGFDVTIVTSANTPDETVISWSGFLQKEVQSYVKSNYARSQT</sequence>
<gene>
    <name evidence="4" type="primary">rpl5</name>
    <name evidence="4" type="ORF">PlpuMp30</name>
</gene>
<dbReference type="RefSeq" id="YP_009132635.1">
    <property type="nucleotide sequence ID" value="NC_026901.1"/>
</dbReference>
<evidence type="ECO:0000256" key="1">
    <source>
        <dbReference type="ARBA" id="ARBA00008553"/>
    </source>
</evidence>
<keyword evidence="2 4" id="KW-0689">Ribosomal protein</keyword>
<protein>
    <submittedName>
        <fullName evidence="4">Ribosomal protein L5</fullName>
    </submittedName>
</protein>
<evidence type="ECO:0000256" key="2">
    <source>
        <dbReference type="ARBA" id="ARBA00022980"/>
    </source>
</evidence>
<dbReference type="GO" id="GO:0006412">
    <property type="term" value="P:translation"/>
    <property type="evidence" value="ECO:0007669"/>
    <property type="project" value="InterPro"/>
</dbReference>
<dbReference type="GO" id="GO:0003735">
    <property type="term" value="F:structural constituent of ribosome"/>
    <property type="evidence" value="ECO:0007669"/>
    <property type="project" value="InterPro"/>
</dbReference>
<geneLocation type="mitochondrion" evidence="4"/>
<dbReference type="EMBL" id="KR817582">
    <property type="protein sequence ID" value="AKU36850.1"/>
    <property type="molecule type" value="Genomic_DNA"/>
</dbReference>
<dbReference type="EMBL" id="KP728938">
    <property type="protein sequence ID" value="AKA63317.1"/>
    <property type="molecule type" value="Genomic_DNA"/>
</dbReference>
<dbReference type="InterPro" id="IPR020929">
    <property type="entry name" value="Ribosomal_uL5_CS"/>
</dbReference>
<dbReference type="PANTHER" id="PTHR11994">
    <property type="entry name" value="60S RIBOSOMAL PROTEIN L11-RELATED"/>
    <property type="match status" value="1"/>
</dbReference>
<evidence type="ECO:0000313" key="4">
    <source>
        <dbReference type="EMBL" id="AKA63317.1"/>
    </source>
</evidence>
<dbReference type="InterPro" id="IPR022803">
    <property type="entry name" value="Ribosomal_uL5_dom_sf"/>
</dbReference>
<dbReference type="PIRSF" id="PIRSF002161">
    <property type="entry name" value="Ribosomal_L5"/>
    <property type="match status" value="1"/>
</dbReference>
<organism evidence="4">
    <name type="scientific">Aneura pinguis</name>
    <name type="common">Greasewort</name>
    <name type="synonym">Riccardia pinguis</name>
    <dbReference type="NCBI Taxonomy" id="39026"/>
    <lineage>
        <taxon>Eukaryota</taxon>
        <taxon>Viridiplantae</taxon>
        <taxon>Streptophyta</taxon>
        <taxon>Embryophyta</taxon>
        <taxon>Marchantiophyta</taxon>
        <taxon>Jungermanniopsida</taxon>
        <taxon>Metzgeriidae</taxon>
        <taxon>Metzgeriales</taxon>
        <taxon>Aneuraceae</taxon>
        <taxon>Aneura</taxon>
    </lineage>
</organism>
<dbReference type="PROSITE" id="PS00358">
    <property type="entry name" value="RIBOSOMAL_L5"/>
    <property type="match status" value="1"/>
</dbReference>
<dbReference type="InterPro" id="IPR002132">
    <property type="entry name" value="Ribosomal_uL5"/>
</dbReference>
<accession>A0A0E3M2C5</accession>